<dbReference type="CDD" id="cd01381">
    <property type="entry name" value="MYSc_Myo7"/>
    <property type="match status" value="1"/>
</dbReference>
<dbReference type="Gene3D" id="1.20.120.720">
    <property type="entry name" value="Myosin VI head, motor domain, U50 subdomain"/>
    <property type="match status" value="1"/>
</dbReference>
<dbReference type="Gene3D" id="1.10.10.820">
    <property type="match status" value="1"/>
</dbReference>
<dbReference type="SUPFAM" id="SSF52540">
    <property type="entry name" value="P-loop containing nucleoside triphosphate hydrolases"/>
    <property type="match status" value="2"/>
</dbReference>
<name>A0A673IKB2_9TELE</name>
<feature type="domain" description="Myosin motor" evidence="11">
    <location>
        <begin position="60"/>
        <end position="728"/>
    </location>
</feature>
<dbReference type="GO" id="GO:0048731">
    <property type="term" value="P:system development"/>
    <property type="evidence" value="ECO:0007669"/>
    <property type="project" value="UniProtKB-ARBA"/>
</dbReference>
<evidence type="ECO:0000313" key="12">
    <source>
        <dbReference type="Ensembl" id="ENSSRHP00000041586.1"/>
    </source>
</evidence>
<dbReference type="Proteomes" id="UP000472270">
    <property type="component" value="Unassembled WGS sequence"/>
</dbReference>
<dbReference type="InterPro" id="IPR000048">
    <property type="entry name" value="IQ_motif_EF-hand-BS"/>
</dbReference>
<keyword evidence="7 9" id="KW-0505">Motor protein</keyword>
<dbReference type="CDD" id="cd23767">
    <property type="entry name" value="IQCD"/>
    <property type="match status" value="2"/>
</dbReference>
<dbReference type="InterPro" id="IPR036961">
    <property type="entry name" value="Kinesin_motor_dom_sf"/>
</dbReference>
<dbReference type="PROSITE" id="PS51016">
    <property type="entry name" value="MYTH4"/>
    <property type="match status" value="1"/>
</dbReference>
<organism evidence="12 13">
    <name type="scientific">Sinocyclocheilus rhinocerous</name>
    <dbReference type="NCBI Taxonomy" id="307959"/>
    <lineage>
        <taxon>Eukaryota</taxon>
        <taxon>Metazoa</taxon>
        <taxon>Chordata</taxon>
        <taxon>Craniata</taxon>
        <taxon>Vertebrata</taxon>
        <taxon>Euteleostomi</taxon>
        <taxon>Actinopterygii</taxon>
        <taxon>Neopterygii</taxon>
        <taxon>Teleostei</taxon>
        <taxon>Ostariophysi</taxon>
        <taxon>Cypriniformes</taxon>
        <taxon>Cyprinidae</taxon>
        <taxon>Cyprininae</taxon>
        <taxon>Sinocyclocheilus</taxon>
    </lineage>
</organism>
<dbReference type="PROSITE" id="PS50096">
    <property type="entry name" value="IQ"/>
    <property type="match status" value="4"/>
</dbReference>
<proteinExistence type="inferred from homology"/>
<feature type="region of interest" description="Actin-binding" evidence="9">
    <location>
        <begin position="616"/>
        <end position="638"/>
    </location>
</feature>
<evidence type="ECO:0000256" key="2">
    <source>
        <dbReference type="ARBA" id="ARBA00008314"/>
    </source>
</evidence>
<feature type="binding site" evidence="9">
    <location>
        <begin position="153"/>
        <end position="160"/>
    </location>
    <ligand>
        <name>ATP</name>
        <dbReference type="ChEBI" id="CHEBI:30616"/>
    </ligand>
</feature>
<dbReference type="InterPro" id="IPR027417">
    <property type="entry name" value="P-loop_NTPase"/>
</dbReference>
<evidence type="ECO:0000256" key="7">
    <source>
        <dbReference type="ARBA" id="ARBA00023175"/>
    </source>
</evidence>
<dbReference type="InterPro" id="IPR051567">
    <property type="entry name" value="Unconventional_Myosin_ATPase"/>
</dbReference>
<dbReference type="PANTHER" id="PTHR22692">
    <property type="entry name" value="MYOSIN VII, XV"/>
    <property type="match status" value="1"/>
</dbReference>
<evidence type="ECO:0000256" key="1">
    <source>
        <dbReference type="ARBA" id="ARBA00004496"/>
    </source>
</evidence>
<evidence type="ECO:0000313" key="13">
    <source>
        <dbReference type="Proteomes" id="UP000472270"/>
    </source>
</evidence>
<keyword evidence="3" id="KW-0963">Cytoplasm</keyword>
<dbReference type="PROSITE" id="PS51456">
    <property type="entry name" value="MYOSIN_MOTOR"/>
    <property type="match status" value="1"/>
</dbReference>
<dbReference type="InterPro" id="IPR038185">
    <property type="entry name" value="MyTH4_dom_sf"/>
</dbReference>
<dbReference type="Pfam" id="PF00063">
    <property type="entry name" value="Myosin_head"/>
    <property type="match status" value="1"/>
</dbReference>
<comment type="subcellular location">
    <subcellularLocation>
        <location evidence="1">Cytoplasm</location>
    </subcellularLocation>
</comment>
<dbReference type="PRINTS" id="PR00193">
    <property type="entry name" value="MYOSINHEAVY"/>
</dbReference>
<dbReference type="PANTHER" id="PTHR22692:SF24">
    <property type="entry name" value="MYOSIN VIIB"/>
    <property type="match status" value="1"/>
</dbReference>
<keyword evidence="13" id="KW-1185">Reference proteome</keyword>
<accession>A0A673IKB2</accession>
<dbReference type="GO" id="GO:0016459">
    <property type="term" value="C:myosin complex"/>
    <property type="evidence" value="ECO:0007669"/>
    <property type="project" value="UniProtKB-KW"/>
</dbReference>
<evidence type="ECO:0000259" key="11">
    <source>
        <dbReference type="PROSITE" id="PS51456"/>
    </source>
</evidence>
<dbReference type="Gene3D" id="1.20.58.530">
    <property type="match status" value="1"/>
</dbReference>
<dbReference type="GO" id="GO:0005524">
    <property type="term" value="F:ATP binding"/>
    <property type="evidence" value="ECO:0007669"/>
    <property type="project" value="UniProtKB-UniRule"/>
</dbReference>
<keyword evidence="8 9" id="KW-0009">Actin-binding</keyword>
<dbReference type="AlphaFoldDB" id="A0A673IKB2"/>
<protein>
    <submittedName>
        <fullName evidence="12">Si:ch73-194h10.2</fullName>
    </submittedName>
</protein>
<evidence type="ECO:0000259" key="10">
    <source>
        <dbReference type="PROSITE" id="PS51016"/>
    </source>
</evidence>
<comment type="similarity">
    <text evidence="2 9">Belongs to the TRAFAC class myosin-kinesin ATPase superfamily. Myosin family.</text>
</comment>
<feature type="domain" description="MyTH4" evidence="10">
    <location>
        <begin position="964"/>
        <end position="1086"/>
    </location>
</feature>
<dbReference type="GO" id="GO:0003779">
    <property type="term" value="F:actin binding"/>
    <property type="evidence" value="ECO:0007669"/>
    <property type="project" value="UniProtKB-KW"/>
</dbReference>
<dbReference type="Pfam" id="PF00612">
    <property type="entry name" value="IQ"/>
    <property type="match status" value="4"/>
</dbReference>
<evidence type="ECO:0000256" key="3">
    <source>
        <dbReference type="ARBA" id="ARBA00022490"/>
    </source>
</evidence>
<evidence type="ECO:0000256" key="8">
    <source>
        <dbReference type="ARBA" id="ARBA00023203"/>
    </source>
</evidence>
<dbReference type="GO" id="GO:0003774">
    <property type="term" value="F:cytoskeletal motor activity"/>
    <property type="evidence" value="ECO:0007669"/>
    <property type="project" value="UniProtKB-UniRule"/>
</dbReference>
<keyword evidence="4 9" id="KW-0547">Nucleotide-binding</keyword>
<dbReference type="Gene3D" id="1.20.5.190">
    <property type="match status" value="2"/>
</dbReference>
<evidence type="ECO:0000256" key="4">
    <source>
        <dbReference type="ARBA" id="ARBA00022741"/>
    </source>
</evidence>
<evidence type="ECO:0000256" key="5">
    <source>
        <dbReference type="ARBA" id="ARBA00022840"/>
    </source>
</evidence>
<keyword evidence="6 9" id="KW-0518">Myosin</keyword>
<dbReference type="SMART" id="SM00242">
    <property type="entry name" value="MYSc"/>
    <property type="match status" value="1"/>
</dbReference>
<dbReference type="Gene3D" id="6.20.240.20">
    <property type="match status" value="1"/>
</dbReference>
<dbReference type="GO" id="GO:0005737">
    <property type="term" value="C:cytoplasm"/>
    <property type="evidence" value="ECO:0007669"/>
    <property type="project" value="UniProtKB-SubCell"/>
</dbReference>
<keyword evidence="5 9" id="KW-0067">ATP-binding</keyword>
<dbReference type="InterPro" id="IPR001609">
    <property type="entry name" value="Myosin_head_motor_dom-like"/>
</dbReference>
<dbReference type="InterPro" id="IPR036106">
    <property type="entry name" value="MYSc_Myo7"/>
</dbReference>
<dbReference type="Pfam" id="PF24123">
    <property type="entry name" value="Myosin_VII_N"/>
    <property type="match status" value="1"/>
</dbReference>
<sequence>MLVFQQGGDYVWVDCSDGVQIGAEVLLSDTGQLQLIDDEGKEHKIKKDNSLKPMHPTSVKGVDDMIRLGDLNEAGLLRNLLVRYKEGAIYTYTGSILVAVNPYQLLPIYTPEQVEQYTDRRLGDLPPHVFAIADSCFFNMRRNRKDQCCIISGESGAGKTESTKLMLQFFAAVSRQRSWIEQQILEANPILEAFGNAKTIRNDNSSRFGKYIDIHFTKNGAIEGARIEQYLLEKSRVCRQAPQERNYHIFYCMLMGMPLDQKKILSLGNAAEYNFLTMGQCTTCEGRDDIKEYASFRSAMKILTFTENETWEINKLLAAILHLGNVDFEETIMINLEACDILTSTHFKMAAQLLEVVPNALDVSLTQRSLMTNRESVSKPLTSAQAVDGRDAFVKAIYGRLFVWIVEKINIAIYKPPPDDPKHVRLSIGLLDIFGFENFKNNSFEQLCINFANEQLQQFFVKHVFKLEQQEYAREDIIWKNIEFNDNQRTLDVLAVKPLNVLALIDEESLFPKGTDATMLNKMNQLHGKGDIYMPPKNNHDTQFGIWHFAGVVYYDSKGFLEKNRDALSSDVIQLMQTSSNKLLKQIFHNELSTTETKTKSKKRVPTLSGQFRQSLDSLMKTLTACQPFFIRCIKPNDFKKPMLFDRELCIRQLRYSGMMETIRIRKAGYPIRHTFDEFLERYRVLLKSKQRGKDICENVLTEEDWKIGKTKVFLKDFHDTVLELARDKALNEKALLIQKVLRGYKHRKGFLRKRRAAVTIQKTWRGHKVRKLYRLGFARLQAQVRSRQMAWQFKQKRQATVLLQAQTRGCLARKEWKRKRAAVILLQAYTRGTLARKAVKKMKRDVGHERRAEELAALERQRRLDEILQQKKQREAAEQLESITDQQMVDDIFGFLPSMVGGQEGQAPVGFEDLEGKRAVLEEVDLDDAPMMPIPEEDYDDLDEYSFSKFASMYFQGAATPTHIRQRLHQPLLYHEDENDVQASLTVWWMILRFMGDLPEPKAQGVLRSGPAFAERSLQKDVASRQDRRLSLIVGLDQVRKLLFITCFTAEKKQRVRLAGWPVKNQLGHTVRPAKTSNTGLLVRL</sequence>
<dbReference type="Gene3D" id="1.25.40.530">
    <property type="entry name" value="MyTH4 domain"/>
    <property type="match status" value="1"/>
</dbReference>
<reference evidence="12" key="2">
    <citation type="submission" date="2025-09" db="UniProtKB">
        <authorList>
            <consortium name="Ensembl"/>
        </authorList>
    </citation>
    <scope>IDENTIFICATION</scope>
</reference>
<dbReference type="FunFam" id="1.10.10.820:FF:000001">
    <property type="entry name" value="Myosin heavy chain"/>
    <property type="match status" value="1"/>
</dbReference>
<evidence type="ECO:0000256" key="6">
    <source>
        <dbReference type="ARBA" id="ARBA00023123"/>
    </source>
</evidence>
<dbReference type="InterPro" id="IPR000857">
    <property type="entry name" value="MyTH4_dom"/>
</dbReference>
<reference evidence="12" key="1">
    <citation type="submission" date="2025-08" db="UniProtKB">
        <authorList>
            <consortium name="Ensembl"/>
        </authorList>
    </citation>
    <scope>IDENTIFICATION</scope>
</reference>
<dbReference type="InterPro" id="IPR057130">
    <property type="entry name" value="Myosin_VII_N"/>
</dbReference>
<dbReference type="Ensembl" id="ENSSRHT00000042767.1">
    <property type="protein sequence ID" value="ENSSRHP00000041586.1"/>
    <property type="gene ID" value="ENSSRHG00000021087.1"/>
</dbReference>
<dbReference type="Gene3D" id="3.40.850.10">
    <property type="entry name" value="Kinesin motor domain"/>
    <property type="match status" value="1"/>
</dbReference>
<dbReference type="SMART" id="SM00015">
    <property type="entry name" value="IQ"/>
    <property type="match status" value="4"/>
</dbReference>
<evidence type="ECO:0000256" key="9">
    <source>
        <dbReference type="PROSITE-ProRule" id="PRU00782"/>
    </source>
</evidence>